<dbReference type="PANTHER" id="PTHR31475:SF5">
    <property type="entry name" value="UPF0462 PROTEIN C4ORF33 HOMOLOG"/>
    <property type="match status" value="1"/>
</dbReference>
<dbReference type="EMBL" id="CAJNRE010011977">
    <property type="protein sequence ID" value="CAF2106180.1"/>
    <property type="molecule type" value="Genomic_DNA"/>
</dbReference>
<dbReference type="PANTHER" id="PTHR31475">
    <property type="entry name" value="UPF0462 PROTEIN"/>
    <property type="match status" value="1"/>
</dbReference>
<evidence type="ECO:0000313" key="4">
    <source>
        <dbReference type="EMBL" id="CAF1430032.1"/>
    </source>
</evidence>
<sequence length="228" mass="26392">MIRRHLAGIIICASIVVLTLYLLTRHQTNTMAMKFSIATLWNSVPITNHRPVQISLSSTNDKDQLLIEIDAPFFNDPAPVSSPSSPPGSYPELWNYEVVELFFLASSTNHYLELEFSPHGHYLVLLLLDRRKELKQMVPLPYYNVERPTSDRWIGRAHIPRSLFPAHINRFNAYAIHGQDEKRTYEALYPATIDKEKPDFHRLEFFQAFNFDSLISIGEHDGDHWNTD</sequence>
<feature type="transmembrane region" description="Helical" evidence="2">
    <location>
        <begin position="6"/>
        <end position="24"/>
    </location>
</feature>
<evidence type="ECO:0000313" key="6">
    <source>
        <dbReference type="EMBL" id="CAF3923510.1"/>
    </source>
</evidence>
<evidence type="ECO:0000313" key="5">
    <source>
        <dbReference type="EMBL" id="CAF2106180.1"/>
    </source>
</evidence>
<protein>
    <submittedName>
        <fullName evidence="3">Uncharacterized protein</fullName>
    </submittedName>
</protein>
<keyword evidence="2" id="KW-0812">Transmembrane</keyword>
<keyword evidence="2" id="KW-0472">Membrane</keyword>
<reference evidence="3" key="1">
    <citation type="submission" date="2021-02" db="EMBL/GenBank/DDBJ databases">
        <authorList>
            <person name="Nowell W R."/>
        </authorList>
    </citation>
    <scope>NUCLEOTIDE SEQUENCE</scope>
</reference>
<evidence type="ECO:0000313" key="8">
    <source>
        <dbReference type="EMBL" id="CAF4032095.1"/>
    </source>
</evidence>
<comment type="caution">
    <text evidence="3">The sequence shown here is derived from an EMBL/GenBank/DDBJ whole genome shotgun (WGS) entry which is preliminary data.</text>
</comment>
<dbReference type="EMBL" id="CAJOBH010003244">
    <property type="protein sequence ID" value="CAF3944062.1"/>
    <property type="molecule type" value="Genomic_DNA"/>
</dbReference>
<keyword evidence="2" id="KW-1133">Transmembrane helix</keyword>
<dbReference type="Proteomes" id="UP000681967">
    <property type="component" value="Unassembled WGS sequence"/>
</dbReference>
<comment type="similarity">
    <text evidence="1">Belongs to the UPF0462 family.</text>
</comment>
<dbReference type="Proteomes" id="UP000681720">
    <property type="component" value="Unassembled WGS sequence"/>
</dbReference>
<proteinExistence type="inferred from homology"/>
<dbReference type="Gene3D" id="2.60.40.1190">
    <property type="match status" value="1"/>
</dbReference>
<evidence type="ECO:0000256" key="1">
    <source>
        <dbReference type="ARBA" id="ARBA00038085"/>
    </source>
</evidence>
<dbReference type="EMBL" id="CAJOBJ010002384">
    <property type="protein sequence ID" value="CAF3923510.1"/>
    <property type="molecule type" value="Genomic_DNA"/>
</dbReference>
<dbReference type="OrthoDB" id="10056816at2759"/>
<dbReference type="Proteomes" id="UP000663824">
    <property type="component" value="Unassembled WGS sequence"/>
</dbReference>
<organism evidence="3 9">
    <name type="scientific">Rotaria magnacalcarata</name>
    <dbReference type="NCBI Taxonomy" id="392030"/>
    <lineage>
        <taxon>Eukaryota</taxon>
        <taxon>Metazoa</taxon>
        <taxon>Spiralia</taxon>
        <taxon>Gnathifera</taxon>
        <taxon>Rotifera</taxon>
        <taxon>Eurotatoria</taxon>
        <taxon>Bdelloidea</taxon>
        <taxon>Philodinida</taxon>
        <taxon>Philodinidae</taxon>
        <taxon>Rotaria</taxon>
    </lineage>
</organism>
<evidence type="ECO:0000313" key="7">
    <source>
        <dbReference type="EMBL" id="CAF3944062.1"/>
    </source>
</evidence>
<dbReference type="Proteomes" id="UP000663834">
    <property type="component" value="Unassembled WGS sequence"/>
</dbReference>
<name>A0A815INT2_9BILA</name>
<evidence type="ECO:0000313" key="3">
    <source>
        <dbReference type="EMBL" id="CAF1370824.1"/>
    </source>
</evidence>
<dbReference type="EMBL" id="CAJNOV010010931">
    <property type="protein sequence ID" value="CAF1430032.1"/>
    <property type="molecule type" value="Genomic_DNA"/>
</dbReference>
<gene>
    <name evidence="7" type="ORF">BYL167_LOCUS10671</name>
    <name evidence="4" type="ORF">CJN711_LOCUS23515</name>
    <name evidence="6" type="ORF">GIL414_LOCUS7699</name>
    <name evidence="3" type="ORF">KQP761_LOCUS8212</name>
    <name evidence="5" type="ORF">MBJ925_LOCUS23315</name>
    <name evidence="8" type="ORF">SMN809_LOCUS13637</name>
</gene>
<evidence type="ECO:0000256" key="2">
    <source>
        <dbReference type="SAM" id="Phobius"/>
    </source>
</evidence>
<dbReference type="Proteomes" id="UP000663855">
    <property type="component" value="Unassembled WGS sequence"/>
</dbReference>
<dbReference type="AlphaFoldDB" id="A0A815INT2"/>
<dbReference type="EMBL" id="CAJNOW010003089">
    <property type="protein sequence ID" value="CAF1370824.1"/>
    <property type="molecule type" value="Genomic_DNA"/>
</dbReference>
<accession>A0A815INT2</accession>
<dbReference type="EMBL" id="CAJOBI010005440">
    <property type="protein sequence ID" value="CAF4032095.1"/>
    <property type="molecule type" value="Genomic_DNA"/>
</dbReference>
<dbReference type="Proteomes" id="UP000676336">
    <property type="component" value="Unassembled WGS sequence"/>
</dbReference>
<evidence type="ECO:0000313" key="9">
    <source>
        <dbReference type="Proteomes" id="UP000663834"/>
    </source>
</evidence>